<feature type="transmembrane region" description="Helical" evidence="8">
    <location>
        <begin position="531"/>
        <end position="551"/>
    </location>
</feature>
<reference evidence="10" key="1">
    <citation type="submission" date="2023-04" db="EMBL/GenBank/DDBJ databases">
        <title>Ambrosiozyma monospora NBRC 1965.</title>
        <authorList>
            <person name="Ichikawa N."/>
            <person name="Sato H."/>
            <person name="Tonouchi N."/>
        </authorList>
    </citation>
    <scope>NUCLEOTIDE SEQUENCE</scope>
    <source>
        <strain evidence="10">NBRC 1965</strain>
    </source>
</reference>
<dbReference type="Proteomes" id="UP001165063">
    <property type="component" value="Unassembled WGS sequence"/>
</dbReference>
<dbReference type="Pfam" id="PF01061">
    <property type="entry name" value="ABC2_membrane"/>
    <property type="match status" value="2"/>
</dbReference>
<dbReference type="SUPFAM" id="SSF52540">
    <property type="entry name" value="P-loop containing nucleoside triphosphate hydrolases"/>
    <property type="match status" value="2"/>
</dbReference>
<evidence type="ECO:0000256" key="6">
    <source>
        <dbReference type="ARBA" id="ARBA00022989"/>
    </source>
</evidence>
<dbReference type="InterPro" id="IPR003439">
    <property type="entry name" value="ABC_transporter-like_ATP-bd"/>
</dbReference>
<keyword evidence="5" id="KW-0067">ATP-binding</keyword>
<evidence type="ECO:0000256" key="2">
    <source>
        <dbReference type="ARBA" id="ARBA00022448"/>
    </source>
</evidence>
<dbReference type="GO" id="GO:0140359">
    <property type="term" value="F:ABC-type transporter activity"/>
    <property type="evidence" value="ECO:0007669"/>
    <property type="project" value="InterPro"/>
</dbReference>
<keyword evidence="11" id="KW-1185">Reference proteome</keyword>
<evidence type="ECO:0000256" key="7">
    <source>
        <dbReference type="ARBA" id="ARBA00023136"/>
    </source>
</evidence>
<evidence type="ECO:0000256" key="3">
    <source>
        <dbReference type="ARBA" id="ARBA00022692"/>
    </source>
</evidence>
<sequence>MGEPAAEQQNNIISQNDNEKNISLTKTKSVSLKVENLTIGAVKSQKPTTRIPIIGKMIQKKADIYIEYDRVKTVLYPMSFKIPANSMTCIVGGSGSGKTTLLNSLAHRHFAKSSLCQSGKISYRVADNGSSYHDLQQIRHAYVIQQDILIPTLTCFETLMFAAELKLNKSTTHEAMRQLVNEIILELGLKDCRDTLVGDKHNKGLSGGEKRRLSVALQLISNPSVLFLDEPTTGLDSYNAYLLCLSLQKLGKNLEKTIIMSIHQPRADIFKLFDNVLILSKGRLCYGDSYSKLLSHFESIGYPVPELNTNPADFLVDLTSVDTRTFEKEQQTKIAVSVITERWKQKMNQMNQMNQIGHNKRLIKTQSSSLSSENQNLENQQVIQDLGRAPLSREISILVRRNLKLQLRDPMGYASVILEAVMMGLITGWLFFMPDTSIVGIRSREAALYTSSSLQCYLFMLFETYKLCQLDLKVYDRERAEGCISIPGFIIARRISKLVTEDVAVPLIFSIITYFMYGLRTDSAVYFWKYFAACFIFHLNTLSVGLLAAALSRDVSIATLVANLNFTFQSMLNGFFINTKQMPAYVRWCKYIAYLWYSFGFIASNEFTGFKGDCFKQHADDPNVDSICYAYTGKYILHSLGFWEQWNALPMCVVLAFCLGTHFVAGLVLKLNPVDVTMGKEVKSKHEIDNKIQYEDILYSQGHGNGMEEHAVKVTMKNICLSVVNKIKKSNKDILIDVDAACEAGKLNIIMGPSGSGKTSLLNLISGRLSSTLTTKYTSSGRIYLNNFEIEDYKIVRPICSYVIQDDDHLLPTLTVKETLSFAAKLRLSKDKLSEKQRENLVDSIILQMGLKECADTLVGNEFLKGISGGEKRRLSIAIQLVSSPKILLLDEPTSGLDSFTADSIIDCLERLSNRGTTIIMTIHQPRSLDRFGSILLLVKGGKVAFNGTKQRLIQNFQEMGFTIPVLTNLADYFIDMISYNTSNDAIEIETRQRVDSIVEHWANTKPEYHVQDTIELSKNDQLRKEFHSYIKEPADFLAGFIVLTHRHWIGLVRDLNILAARCAQVIGMGVILALFFARFKHNVTSVQDRLGCVQQIVSLYFTGMLNNMASYPRERDYFYDEYNDDVVSINSFFFSYLVIEVPFEIFTSAVFTVLLVFVIGFQYDAGLFFAMTYCSFLTINAGESLGISFNTVIDHPGFALTMISIFCSIGTCMAGLLAMTLDNFLKAVNYISPLHYTVMIVSNLVFTKDLKLYCTSSERLEDGSCLFTTGKDVLDAYNLKVNLKLYLCLIALIAVLHRAISYLFLVLKQAKIDPTKFKKLE</sequence>
<dbReference type="PROSITE" id="PS50893">
    <property type="entry name" value="ABC_TRANSPORTER_2"/>
    <property type="match status" value="2"/>
</dbReference>
<keyword evidence="7 8" id="KW-0472">Membrane</keyword>
<feature type="transmembrane region" description="Helical" evidence="8">
    <location>
        <begin position="648"/>
        <end position="669"/>
    </location>
</feature>
<gene>
    <name evidence="10" type="ORF">Amon01_000108200</name>
</gene>
<dbReference type="PANTHER" id="PTHR48041:SF119">
    <property type="entry name" value="ROA1P"/>
    <property type="match status" value="1"/>
</dbReference>
<dbReference type="Pfam" id="PF19055">
    <property type="entry name" value="ABC2_membrane_7"/>
    <property type="match status" value="1"/>
</dbReference>
<dbReference type="InterPro" id="IPR003593">
    <property type="entry name" value="AAA+_ATPase"/>
</dbReference>
<organism evidence="10 11">
    <name type="scientific">Ambrosiozyma monospora</name>
    <name type="common">Yeast</name>
    <name type="synonym">Endomycopsis monosporus</name>
    <dbReference type="NCBI Taxonomy" id="43982"/>
    <lineage>
        <taxon>Eukaryota</taxon>
        <taxon>Fungi</taxon>
        <taxon>Dikarya</taxon>
        <taxon>Ascomycota</taxon>
        <taxon>Saccharomycotina</taxon>
        <taxon>Pichiomycetes</taxon>
        <taxon>Pichiales</taxon>
        <taxon>Pichiaceae</taxon>
        <taxon>Ambrosiozyma</taxon>
    </lineage>
</organism>
<feature type="transmembrane region" description="Helical" evidence="8">
    <location>
        <begin position="1056"/>
        <end position="1078"/>
    </location>
</feature>
<name>A0A9W6YMK5_AMBMO</name>
<feature type="domain" description="ABC transporter" evidence="9">
    <location>
        <begin position="59"/>
        <end position="306"/>
    </location>
</feature>
<accession>A0A9W6YMK5</accession>
<comment type="caution">
    <text evidence="10">The sequence shown here is derived from an EMBL/GenBank/DDBJ whole genome shotgun (WGS) entry which is preliminary data.</text>
</comment>
<feature type="domain" description="ABC transporter" evidence="9">
    <location>
        <begin position="714"/>
        <end position="966"/>
    </location>
</feature>
<dbReference type="InterPro" id="IPR027417">
    <property type="entry name" value="P-loop_NTPase"/>
</dbReference>
<dbReference type="PROSITE" id="PS00211">
    <property type="entry name" value="ABC_TRANSPORTER_1"/>
    <property type="match status" value="2"/>
</dbReference>
<protein>
    <submittedName>
        <fullName evidence="10">Unnamed protein product</fullName>
    </submittedName>
</protein>
<feature type="transmembrane region" description="Helical" evidence="8">
    <location>
        <begin position="1134"/>
        <end position="1160"/>
    </location>
</feature>
<feature type="transmembrane region" description="Helical" evidence="8">
    <location>
        <begin position="411"/>
        <end position="434"/>
    </location>
</feature>
<keyword evidence="2" id="KW-0813">Transport</keyword>
<dbReference type="PANTHER" id="PTHR48041">
    <property type="entry name" value="ABC TRANSPORTER G FAMILY MEMBER 28"/>
    <property type="match status" value="1"/>
</dbReference>
<evidence type="ECO:0000259" key="9">
    <source>
        <dbReference type="PROSITE" id="PS50893"/>
    </source>
</evidence>
<dbReference type="OrthoDB" id="66620at2759"/>
<feature type="transmembrane region" description="Helical" evidence="8">
    <location>
        <begin position="584"/>
        <end position="603"/>
    </location>
</feature>
<feature type="transmembrane region" description="Helical" evidence="8">
    <location>
        <begin position="1284"/>
        <end position="1308"/>
    </location>
</feature>
<keyword evidence="3 8" id="KW-0812">Transmembrane</keyword>
<dbReference type="Gene3D" id="3.40.50.300">
    <property type="entry name" value="P-loop containing nucleotide triphosphate hydrolases"/>
    <property type="match status" value="2"/>
</dbReference>
<proteinExistence type="predicted"/>
<keyword evidence="6 8" id="KW-1133">Transmembrane helix</keyword>
<dbReference type="GO" id="GO:0016020">
    <property type="term" value="C:membrane"/>
    <property type="evidence" value="ECO:0007669"/>
    <property type="project" value="UniProtKB-SubCell"/>
</dbReference>
<dbReference type="InterPro" id="IPR013525">
    <property type="entry name" value="ABC2_TM"/>
</dbReference>
<comment type="subcellular location">
    <subcellularLocation>
        <location evidence="1">Membrane</location>
        <topology evidence="1">Multi-pass membrane protein</topology>
    </subcellularLocation>
</comment>
<evidence type="ECO:0000313" key="10">
    <source>
        <dbReference type="EMBL" id="GMG20242.1"/>
    </source>
</evidence>
<dbReference type="InterPro" id="IPR043926">
    <property type="entry name" value="ABCG_dom"/>
</dbReference>
<dbReference type="GO" id="GO:0005524">
    <property type="term" value="F:ATP binding"/>
    <property type="evidence" value="ECO:0007669"/>
    <property type="project" value="UniProtKB-KW"/>
</dbReference>
<dbReference type="SMART" id="SM00382">
    <property type="entry name" value="AAA"/>
    <property type="match status" value="2"/>
</dbReference>
<evidence type="ECO:0000256" key="4">
    <source>
        <dbReference type="ARBA" id="ARBA00022741"/>
    </source>
</evidence>
<dbReference type="InterPro" id="IPR017871">
    <property type="entry name" value="ABC_transporter-like_CS"/>
</dbReference>
<evidence type="ECO:0000313" key="11">
    <source>
        <dbReference type="Proteomes" id="UP001165063"/>
    </source>
</evidence>
<feature type="transmembrane region" description="Helical" evidence="8">
    <location>
        <begin position="557"/>
        <end position="577"/>
    </location>
</feature>
<keyword evidence="4" id="KW-0547">Nucleotide-binding</keyword>
<feature type="transmembrane region" description="Helical" evidence="8">
    <location>
        <begin position="1167"/>
        <end position="1188"/>
    </location>
</feature>
<dbReference type="EMBL" id="BSXU01000319">
    <property type="protein sequence ID" value="GMG20242.1"/>
    <property type="molecule type" value="Genomic_DNA"/>
</dbReference>
<evidence type="ECO:0000256" key="8">
    <source>
        <dbReference type="SAM" id="Phobius"/>
    </source>
</evidence>
<feature type="transmembrane region" description="Helical" evidence="8">
    <location>
        <begin position="1200"/>
        <end position="1221"/>
    </location>
</feature>
<dbReference type="Pfam" id="PF00005">
    <property type="entry name" value="ABC_tran"/>
    <property type="match status" value="2"/>
</dbReference>
<dbReference type="InterPro" id="IPR050352">
    <property type="entry name" value="ABCG_transporters"/>
</dbReference>
<evidence type="ECO:0000256" key="1">
    <source>
        <dbReference type="ARBA" id="ARBA00004141"/>
    </source>
</evidence>
<dbReference type="GO" id="GO:0016887">
    <property type="term" value="F:ATP hydrolysis activity"/>
    <property type="evidence" value="ECO:0007669"/>
    <property type="project" value="InterPro"/>
</dbReference>
<evidence type="ECO:0000256" key="5">
    <source>
        <dbReference type="ARBA" id="ARBA00022840"/>
    </source>
</evidence>